<dbReference type="InterPro" id="IPR037523">
    <property type="entry name" value="VOC_core"/>
</dbReference>
<proteinExistence type="predicted"/>
<dbReference type="InterPro" id="IPR004360">
    <property type="entry name" value="Glyas_Fos-R_dOase_dom"/>
</dbReference>
<dbReference type="PANTHER" id="PTHR43048">
    <property type="entry name" value="METHYLMALONYL-COA EPIMERASE"/>
    <property type="match status" value="1"/>
</dbReference>
<dbReference type="GO" id="GO:0046491">
    <property type="term" value="P:L-methylmalonyl-CoA metabolic process"/>
    <property type="evidence" value="ECO:0007669"/>
    <property type="project" value="TreeGrafter"/>
</dbReference>
<keyword evidence="1" id="KW-0479">Metal-binding</keyword>
<dbReference type="EMBL" id="VOAH01000006">
    <property type="protein sequence ID" value="TVP40751.1"/>
    <property type="molecule type" value="Genomic_DNA"/>
</dbReference>
<evidence type="ECO:0000259" key="2">
    <source>
        <dbReference type="PROSITE" id="PS51819"/>
    </source>
</evidence>
<accession>A0A557SVY8</accession>
<dbReference type="OrthoDB" id="6111at2157"/>
<dbReference type="RefSeq" id="WP_144730276.1">
    <property type="nucleotide sequence ID" value="NZ_ML675582.1"/>
</dbReference>
<dbReference type="PANTHER" id="PTHR43048:SF6">
    <property type="entry name" value="BLR8189 PROTEIN"/>
    <property type="match status" value="1"/>
</dbReference>
<name>A0A557SVY8_9ARCH</name>
<dbReference type="InterPro" id="IPR029068">
    <property type="entry name" value="Glyas_Bleomycin-R_OHBP_Dase"/>
</dbReference>
<dbReference type="Proteomes" id="UP000315289">
    <property type="component" value="Unassembled WGS sequence"/>
</dbReference>
<feature type="domain" description="VOC" evidence="2">
    <location>
        <begin position="20"/>
        <end position="167"/>
    </location>
</feature>
<dbReference type="InterPro" id="IPR051785">
    <property type="entry name" value="MMCE/EMCE_epimerase"/>
</dbReference>
<dbReference type="Pfam" id="PF00903">
    <property type="entry name" value="Glyoxalase"/>
    <property type="match status" value="1"/>
</dbReference>
<evidence type="ECO:0000313" key="3">
    <source>
        <dbReference type="EMBL" id="TVP40751.1"/>
    </source>
</evidence>
<gene>
    <name evidence="3" type="ORF">NARC_60138</name>
</gene>
<sequence length="177" mass="19929">MSNSSTTNKPSSSQPVYPKTLNHIAISVSDLDQAIKWYNEVLGFTVVGGPVKFMADDSIAGIALKDIHGPYLEKMRMVWMSSGNQVGFEIIEYLEPKAQRRQQNFEYWKSGITHICITDPNIEDLCHKISETGGKQRSKVWEIVPNKGYKLAFCEDPFGNIIEIYTNGYEQTVSSIS</sequence>
<reference evidence="3 4" key="1">
    <citation type="journal article" date="2019" name="Front. Microbiol.">
        <title>Ammonia Oxidation by the Arctic Terrestrial Thaumarchaeote Candidatus Nitrosocosmicus arcticus Is Stimulated by Increasing Temperatures.</title>
        <authorList>
            <person name="Alves R.J.E."/>
            <person name="Kerou M."/>
            <person name="Zappe A."/>
            <person name="Bittner R."/>
            <person name="Abby S.S."/>
            <person name="Schmidt H.A."/>
            <person name="Pfeifer K."/>
            <person name="Schleper C."/>
        </authorList>
    </citation>
    <scope>NUCLEOTIDE SEQUENCE [LARGE SCALE GENOMIC DNA]</scope>
    <source>
        <strain evidence="3 4">Kfb</strain>
    </source>
</reference>
<dbReference type="PROSITE" id="PS51819">
    <property type="entry name" value="VOC"/>
    <property type="match status" value="1"/>
</dbReference>
<dbReference type="GO" id="GO:0016829">
    <property type="term" value="F:lyase activity"/>
    <property type="evidence" value="ECO:0007669"/>
    <property type="project" value="UniProtKB-KW"/>
</dbReference>
<dbReference type="SUPFAM" id="SSF54593">
    <property type="entry name" value="Glyoxalase/Bleomycin resistance protein/Dihydroxybiphenyl dioxygenase"/>
    <property type="match status" value="1"/>
</dbReference>
<keyword evidence="3" id="KW-0456">Lyase</keyword>
<dbReference type="Gene3D" id="3.10.180.10">
    <property type="entry name" value="2,3-Dihydroxybiphenyl 1,2-Dioxygenase, domain 1"/>
    <property type="match status" value="1"/>
</dbReference>
<comment type="caution">
    <text evidence="3">The sequence shown here is derived from an EMBL/GenBank/DDBJ whole genome shotgun (WGS) entry which is preliminary data.</text>
</comment>
<protein>
    <submittedName>
        <fullName evidence="3">Lactoylglutathione lyase or related enzyme</fullName>
    </submittedName>
</protein>
<dbReference type="AlphaFoldDB" id="A0A557SVY8"/>
<evidence type="ECO:0000256" key="1">
    <source>
        <dbReference type="ARBA" id="ARBA00022723"/>
    </source>
</evidence>
<organism evidence="3 4">
    <name type="scientific">Candidatus Nitrosocosmicus arcticus</name>
    <dbReference type="NCBI Taxonomy" id="2035267"/>
    <lineage>
        <taxon>Archaea</taxon>
        <taxon>Nitrososphaerota</taxon>
        <taxon>Nitrososphaeria</taxon>
        <taxon>Nitrososphaerales</taxon>
        <taxon>Nitrososphaeraceae</taxon>
        <taxon>Candidatus Nitrosocosmicus</taxon>
    </lineage>
</organism>
<dbReference type="GO" id="GO:0046872">
    <property type="term" value="F:metal ion binding"/>
    <property type="evidence" value="ECO:0007669"/>
    <property type="project" value="UniProtKB-KW"/>
</dbReference>
<keyword evidence="4" id="KW-1185">Reference proteome</keyword>
<dbReference type="GO" id="GO:0004493">
    <property type="term" value="F:methylmalonyl-CoA epimerase activity"/>
    <property type="evidence" value="ECO:0007669"/>
    <property type="project" value="TreeGrafter"/>
</dbReference>
<evidence type="ECO:0000313" key="4">
    <source>
        <dbReference type="Proteomes" id="UP000315289"/>
    </source>
</evidence>